<evidence type="ECO:0000256" key="4">
    <source>
        <dbReference type="SAM" id="Coils"/>
    </source>
</evidence>
<dbReference type="SUPFAM" id="SSF55785">
    <property type="entry name" value="PYP-like sensor domain (PAS domain)"/>
    <property type="match status" value="1"/>
</dbReference>
<dbReference type="Pfam" id="PF00512">
    <property type="entry name" value="HisKA"/>
    <property type="match status" value="1"/>
</dbReference>
<dbReference type="CDD" id="cd00082">
    <property type="entry name" value="HisKA"/>
    <property type="match status" value="1"/>
</dbReference>
<dbReference type="SMART" id="SM00387">
    <property type="entry name" value="HATPase_c"/>
    <property type="match status" value="1"/>
</dbReference>
<dbReference type="InterPro" id="IPR004358">
    <property type="entry name" value="Sig_transdc_His_kin-like_C"/>
</dbReference>
<name>A0A0M3UDX3_9PSED</name>
<evidence type="ECO:0000259" key="5">
    <source>
        <dbReference type="PROSITE" id="PS50109"/>
    </source>
</evidence>
<dbReference type="InterPro" id="IPR003594">
    <property type="entry name" value="HATPase_dom"/>
</dbReference>
<dbReference type="SMART" id="SM00388">
    <property type="entry name" value="HisKA"/>
    <property type="match status" value="1"/>
</dbReference>
<dbReference type="KEGG" id="ppsy:AOC04_08400"/>
<evidence type="ECO:0000313" key="9">
    <source>
        <dbReference type="Proteomes" id="UP000186677"/>
    </source>
</evidence>
<protein>
    <recommendedName>
        <fullName evidence="2">histidine kinase</fullName>
        <ecNumber evidence="2">2.7.13.3</ecNumber>
    </recommendedName>
</protein>
<dbReference type="Gene3D" id="3.30.565.10">
    <property type="entry name" value="Histidine kinase-like ATPase, C-terminal domain"/>
    <property type="match status" value="1"/>
</dbReference>
<dbReference type="PROSITE" id="PS50109">
    <property type="entry name" value="HIS_KIN"/>
    <property type="match status" value="1"/>
</dbReference>
<organism evidence="7 8">
    <name type="scientific">Pseudomonas versuta</name>
    <dbReference type="NCBI Taxonomy" id="1788301"/>
    <lineage>
        <taxon>Bacteria</taxon>
        <taxon>Pseudomonadati</taxon>
        <taxon>Pseudomonadota</taxon>
        <taxon>Gammaproteobacteria</taxon>
        <taxon>Pseudomonadales</taxon>
        <taxon>Pseudomonadaceae</taxon>
        <taxon>Pseudomonas</taxon>
    </lineage>
</organism>
<keyword evidence="7" id="KW-0808">Transferase</keyword>
<proteinExistence type="predicted"/>
<accession>A0A0M3UDX3</accession>
<dbReference type="InterPro" id="IPR036890">
    <property type="entry name" value="HATPase_C_sf"/>
</dbReference>
<reference evidence="7 8" key="1">
    <citation type="submission" date="2016-11" db="EMBL/GenBank/DDBJ databases">
        <title>Draft genome of Pseudomonas versuta A4R1.12.</title>
        <authorList>
            <person name="See-Too W.-S."/>
        </authorList>
    </citation>
    <scope>NUCLEOTIDE SEQUENCE [LARGE SCALE GENOMIC DNA]</scope>
    <source>
        <strain evidence="7 8">A4R1.12</strain>
    </source>
</reference>
<dbReference type="EMBL" id="MPJD01000015">
    <property type="protein sequence ID" value="OKA25876.1"/>
    <property type="molecule type" value="Genomic_DNA"/>
</dbReference>
<evidence type="ECO:0000313" key="6">
    <source>
        <dbReference type="EMBL" id="OKA22141.1"/>
    </source>
</evidence>
<evidence type="ECO:0000256" key="3">
    <source>
        <dbReference type="ARBA" id="ARBA00022553"/>
    </source>
</evidence>
<keyword evidence="9" id="KW-1185">Reference proteome</keyword>
<keyword evidence="4" id="KW-0175">Coiled coil</keyword>
<comment type="catalytic activity">
    <reaction evidence="1">
        <text>ATP + protein L-histidine = ADP + protein N-phospho-L-histidine.</text>
        <dbReference type="EC" id="2.7.13.3"/>
    </reaction>
</comment>
<comment type="caution">
    <text evidence="7">The sequence shown here is derived from an EMBL/GenBank/DDBJ whole genome shotgun (WGS) entry which is preliminary data.</text>
</comment>
<dbReference type="Gene3D" id="3.30.450.20">
    <property type="entry name" value="PAS domain"/>
    <property type="match status" value="1"/>
</dbReference>
<dbReference type="Pfam" id="PF02518">
    <property type="entry name" value="HATPase_c"/>
    <property type="match status" value="1"/>
</dbReference>
<evidence type="ECO:0000313" key="7">
    <source>
        <dbReference type="EMBL" id="OKA25876.1"/>
    </source>
</evidence>
<dbReference type="SUPFAM" id="SSF55874">
    <property type="entry name" value="ATPase domain of HSP90 chaperone/DNA topoisomerase II/histidine kinase"/>
    <property type="match status" value="1"/>
</dbReference>
<dbReference type="GO" id="GO:0000155">
    <property type="term" value="F:phosphorelay sensor kinase activity"/>
    <property type="evidence" value="ECO:0007669"/>
    <property type="project" value="InterPro"/>
</dbReference>
<keyword evidence="3" id="KW-0597">Phosphoprotein</keyword>
<dbReference type="PANTHER" id="PTHR43065">
    <property type="entry name" value="SENSOR HISTIDINE KINASE"/>
    <property type="match status" value="1"/>
</dbReference>
<dbReference type="PRINTS" id="PR00344">
    <property type="entry name" value="BCTRLSENSOR"/>
</dbReference>
<dbReference type="InterPro" id="IPR035965">
    <property type="entry name" value="PAS-like_dom_sf"/>
</dbReference>
<sequence>MSAVFTVSQRGALARSPLGEVANWPQSLRTSAQLVLNSPLPMLLLWGEQLTQIYNDSFAALAGNKHPGVFGQPMQRCWPEFREYSQPIIDAVLAGENRSYTDQYYVLPDQHLATELWLDLTFSPVFDEADKVAGILMIAVQTSRRRTAIKRTAQALRELNDTLEERVTERTQALAEANDQLQREMIERERIEDTLRHAQKMEAVGQLTGGIAHDFNNMLTGIIASLDLAKRYIAAGRSDEIGRFTDAAVASAQRAAALTHRLLAFSRRQALDRKPLDPNALVISLQELFSRTKGSHIDLKVELGKDIWAVNTDTGQLESALLNLIINACDAMPEGGTLVVKTANSYLDASHLSTLEAVKSGEYVLLEVCDNGSGMSPDILAKAFDPFFTTKPVGQGTGLGLSMIYGFARQSGGHVTISSEIDNGTCVRLYLPRYDSKTQA</sequence>
<evidence type="ECO:0000256" key="2">
    <source>
        <dbReference type="ARBA" id="ARBA00012438"/>
    </source>
</evidence>
<dbReference type="InterPro" id="IPR003661">
    <property type="entry name" value="HisK_dim/P_dom"/>
</dbReference>
<evidence type="ECO:0000256" key="1">
    <source>
        <dbReference type="ARBA" id="ARBA00000085"/>
    </source>
</evidence>
<dbReference type="PANTHER" id="PTHR43065:SF42">
    <property type="entry name" value="TWO-COMPONENT SENSOR PPRA"/>
    <property type="match status" value="1"/>
</dbReference>
<dbReference type="Gene3D" id="1.10.287.130">
    <property type="match status" value="1"/>
</dbReference>
<dbReference type="EC" id="2.7.13.3" evidence="2"/>
<dbReference type="Proteomes" id="UP000186677">
    <property type="component" value="Unassembled WGS sequence"/>
</dbReference>
<dbReference type="AlphaFoldDB" id="A0A0M3UDX3"/>
<dbReference type="SUPFAM" id="SSF47384">
    <property type="entry name" value="Homodimeric domain of signal transducing histidine kinase"/>
    <property type="match status" value="1"/>
</dbReference>
<feature type="coiled-coil region" evidence="4">
    <location>
        <begin position="146"/>
        <end position="201"/>
    </location>
</feature>
<reference evidence="6 9" key="2">
    <citation type="submission" date="2016-11" db="EMBL/GenBank/DDBJ databases">
        <title>Draft genome of Pseudomonas versuta A4R1.5.</title>
        <authorList>
            <person name="See-Too W.-S."/>
        </authorList>
    </citation>
    <scope>NUCLEOTIDE SEQUENCE [LARGE SCALE GENOMIC DNA]</scope>
    <source>
        <strain evidence="6 9">A4R1.5</strain>
    </source>
</reference>
<accession>A0A1Q4KKD2</accession>
<feature type="domain" description="Histidine kinase" evidence="5">
    <location>
        <begin position="210"/>
        <end position="435"/>
    </location>
</feature>
<dbReference type="OrthoDB" id="1931120at2"/>
<dbReference type="InterPro" id="IPR036097">
    <property type="entry name" value="HisK_dim/P_sf"/>
</dbReference>
<dbReference type="EMBL" id="MPJC01000004">
    <property type="protein sequence ID" value="OKA22141.1"/>
    <property type="molecule type" value="Genomic_DNA"/>
</dbReference>
<keyword evidence="7" id="KW-0418">Kinase</keyword>
<dbReference type="InterPro" id="IPR005467">
    <property type="entry name" value="His_kinase_dom"/>
</dbReference>
<evidence type="ECO:0000313" key="8">
    <source>
        <dbReference type="Proteomes" id="UP000185990"/>
    </source>
</evidence>
<gene>
    <name evidence="6" type="ORF">BOH73_06775</name>
    <name evidence="7" type="ORF">BOH74_07560</name>
</gene>
<dbReference type="Proteomes" id="UP000185990">
    <property type="component" value="Unassembled WGS sequence"/>
</dbReference>